<accession>A0ABP9BCC3</accession>
<dbReference type="InterPro" id="IPR054238">
    <property type="entry name" value="DUF6965"/>
</dbReference>
<evidence type="ECO:0000259" key="1">
    <source>
        <dbReference type="Pfam" id="PF22292"/>
    </source>
</evidence>
<reference evidence="3" key="1">
    <citation type="journal article" date="2019" name="Int. J. Syst. Evol. Microbiol.">
        <title>The Global Catalogue of Microorganisms (GCM) 10K type strain sequencing project: providing services to taxonomists for standard genome sequencing and annotation.</title>
        <authorList>
            <consortium name="The Broad Institute Genomics Platform"/>
            <consortium name="The Broad Institute Genome Sequencing Center for Infectious Disease"/>
            <person name="Wu L."/>
            <person name="Ma J."/>
        </authorList>
    </citation>
    <scope>NUCLEOTIDE SEQUENCE [LARGE SCALE GENOMIC DNA]</scope>
    <source>
        <strain evidence="3">JCM 18200</strain>
    </source>
</reference>
<comment type="caution">
    <text evidence="2">The sequence shown here is derived from an EMBL/GenBank/DDBJ whole genome shotgun (WGS) entry which is preliminary data.</text>
</comment>
<proteinExistence type="predicted"/>
<evidence type="ECO:0000313" key="2">
    <source>
        <dbReference type="EMBL" id="GAA4792212.1"/>
    </source>
</evidence>
<organism evidence="2 3">
    <name type="scientific">Olivibacter ginsenosidimutans</name>
    <dbReference type="NCBI Taxonomy" id="1176537"/>
    <lineage>
        <taxon>Bacteria</taxon>
        <taxon>Pseudomonadati</taxon>
        <taxon>Bacteroidota</taxon>
        <taxon>Sphingobacteriia</taxon>
        <taxon>Sphingobacteriales</taxon>
        <taxon>Sphingobacteriaceae</taxon>
        <taxon>Olivibacter</taxon>
    </lineage>
</organism>
<dbReference type="Pfam" id="PF22292">
    <property type="entry name" value="DUF6965"/>
    <property type="match status" value="1"/>
</dbReference>
<evidence type="ECO:0000313" key="3">
    <source>
        <dbReference type="Proteomes" id="UP001501411"/>
    </source>
</evidence>
<name>A0ABP9BCC3_9SPHI</name>
<dbReference type="RefSeq" id="WP_425571126.1">
    <property type="nucleotide sequence ID" value="NZ_BAABIQ010000032.1"/>
</dbReference>
<sequence length="68" mass="8280">MTPEELQEYFEQNPPPKEVQWKEWAKITDTKKFIANSLICIRQSNNYNKCPDYWHLVEFYQDIQNGKI</sequence>
<protein>
    <recommendedName>
        <fullName evidence="1">DUF6965 domain-containing protein</fullName>
    </recommendedName>
</protein>
<feature type="domain" description="DUF6965" evidence="1">
    <location>
        <begin position="1"/>
        <end position="64"/>
    </location>
</feature>
<dbReference type="EMBL" id="BAABIQ010000032">
    <property type="protein sequence ID" value="GAA4792212.1"/>
    <property type="molecule type" value="Genomic_DNA"/>
</dbReference>
<keyword evidence="3" id="KW-1185">Reference proteome</keyword>
<dbReference type="Proteomes" id="UP001501411">
    <property type="component" value="Unassembled WGS sequence"/>
</dbReference>
<gene>
    <name evidence="2" type="ORF">GCM10023231_20190</name>
</gene>